<comment type="caution">
    <text evidence="2">The sequence shown here is derived from an EMBL/GenBank/DDBJ whole genome shotgun (WGS) entry which is preliminary data.</text>
</comment>
<dbReference type="InterPro" id="IPR000073">
    <property type="entry name" value="AB_hydrolase_1"/>
</dbReference>
<dbReference type="SUPFAM" id="SSF53474">
    <property type="entry name" value="alpha/beta-Hydrolases"/>
    <property type="match status" value="1"/>
</dbReference>
<evidence type="ECO:0000259" key="1">
    <source>
        <dbReference type="Pfam" id="PF00561"/>
    </source>
</evidence>
<dbReference type="InterPro" id="IPR029058">
    <property type="entry name" value="AB_hydrolase_fold"/>
</dbReference>
<accession>A0A2P8DL55</accession>
<dbReference type="Pfam" id="PF00561">
    <property type="entry name" value="Abhydrolase_1"/>
    <property type="match status" value="1"/>
</dbReference>
<dbReference type="PANTHER" id="PTHR43433:SF5">
    <property type="entry name" value="AB HYDROLASE-1 DOMAIN-CONTAINING PROTEIN"/>
    <property type="match status" value="1"/>
</dbReference>
<dbReference type="AlphaFoldDB" id="A0A2P8DL55"/>
<dbReference type="GO" id="GO:0003824">
    <property type="term" value="F:catalytic activity"/>
    <property type="evidence" value="ECO:0007669"/>
    <property type="project" value="UniProtKB-ARBA"/>
</dbReference>
<gene>
    <name evidence="2" type="ORF">CLV30_12137</name>
</gene>
<keyword evidence="3" id="KW-1185">Reference proteome</keyword>
<name>A0A2P8DL55_9ACTN</name>
<dbReference type="InterPro" id="IPR050471">
    <property type="entry name" value="AB_hydrolase"/>
</dbReference>
<dbReference type="Proteomes" id="UP000243528">
    <property type="component" value="Unassembled WGS sequence"/>
</dbReference>
<evidence type="ECO:0000313" key="2">
    <source>
        <dbReference type="EMBL" id="PSK97881.1"/>
    </source>
</evidence>
<organism evidence="2 3">
    <name type="scientific">Haloactinopolyspora alba</name>
    <dbReference type="NCBI Taxonomy" id="648780"/>
    <lineage>
        <taxon>Bacteria</taxon>
        <taxon>Bacillati</taxon>
        <taxon>Actinomycetota</taxon>
        <taxon>Actinomycetes</taxon>
        <taxon>Jiangellales</taxon>
        <taxon>Jiangellaceae</taxon>
        <taxon>Haloactinopolyspora</taxon>
    </lineage>
</organism>
<dbReference type="Gene3D" id="3.40.50.1820">
    <property type="entry name" value="alpha/beta hydrolase"/>
    <property type="match status" value="1"/>
</dbReference>
<dbReference type="PRINTS" id="PR00111">
    <property type="entry name" value="ABHYDROLASE"/>
</dbReference>
<evidence type="ECO:0000313" key="3">
    <source>
        <dbReference type="Proteomes" id="UP000243528"/>
    </source>
</evidence>
<dbReference type="EMBL" id="PYGE01000021">
    <property type="protein sequence ID" value="PSK97881.1"/>
    <property type="molecule type" value="Genomic_DNA"/>
</dbReference>
<feature type="domain" description="AB hydrolase-1" evidence="1">
    <location>
        <begin position="30"/>
        <end position="248"/>
    </location>
</feature>
<sequence length="283" mass="29810">MTSTQSTTTQTVDVSTGVRLEYSDVGVGEPVLLIMGAAGSLGVWGPLEPAVSAHRRALSYDHRGIGASSRGGGEITTASLADDAAALLDARGIATAHVLGWSLGSAVAQELALRHPDRVVSLGLYGTWARLDGFQTAVLGAMRHAWDTGDLESALGALGLCFSARMLNAPDFQQQLESFLPLFPQTTDQARVVAEQWEAVFAHDTTDRLASVAAPTLVISGEEDLVTPRSRCEAVARAIPGAEIVHLDGPGSAHALHLERTDEVAAAVTSFWDRHPLTDGSLR</sequence>
<dbReference type="OrthoDB" id="3210844at2"/>
<proteinExistence type="predicted"/>
<dbReference type="RefSeq" id="WP_106539303.1">
    <property type="nucleotide sequence ID" value="NZ_PYGE01000021.1"/>
</dbReference>
<protein>
    <submittedName>
        <fullName evidence="2">Pimeloyl-ACP methyl ester carboxylesterase</fullName>
    </submittedName>
</protein>
<dbReference type="PANTHER" id="PTHR43433">
    <property type="entry name" value="HYDROLASE, ALPHA/BETA FOLD FAMILY PROTEIN"/>
    <property type="match status" value="1"/>
</dbReference>
<reference evidence="2 3" key="1">
    <citation type="submission" date="2018-03" db="EMBL/GenBank/DDBJ databases">
        <title>Genomic Encyclopedia of Archaeal and Bacterial Type Strains, Phase II (KMG-II): from individual species to whole genera.</title>
        <authorList>
            <person name="Goeker M."/>
        </authorList>
    </citation>
    <scope>NUCLEOTIDE SEQUENCE [LARGE SCALE GENOMIC DNA]</scope>
    <source>
        <strain evidence="2 3">DSM 45211</strain>
    </source>
</reference>